<proteinExistence type="predicted"/>
<accession>A0A0F9SLE1</accession>
<evidence type="ECO:0000313" key="1">
    <source>
        <dbReference type="EMBL" id="KKN67839.1"/>
    </source>
</evidence>
<gene>
    <name evidence="1" type="ORF">LCGC14_0457190</name>
</gene>
<comment type="caution">
    <text evidence="1">The sequence shown here is derived from an EMBL/GenBank/DDBJ whole genome shotgun (WGS) entry which is preliminary data.</text>
</comment>
<organism evidence="1">
    <name type="scientific">marine sediment metagenome</name>
    <dbReference type="NCBI Taxonomy" id="412755"/>
    <lineage>
        <taxon>unclassified sequences</taxon>
        <taxon>metagenomes</taxon>
        <taxon>ecological metagenomes</taxon>
    </lineage>
</organism>
<dbReference type="EMBL" id="LAZR01000464">
    <property type="protein sequence ID" value="KKN67839.1"/>
    <property type="molecule type" value="Genomic_DNA"/>
</dbReference>
<sequence length="169" mass="20232">MGFAEEVAIKKHFHDKPYTIKPDGRSFITDLERIFDCNSIFSNAVLDNRDAFDNYFKNKFTEDFNNQSPDEILSLLIKTPLNRKIIHDNVELTWLGYRKKNNDGKIFIYIFKFKTVCRRCRNEFIFEQEVQFDSEVYCTKSSQFNSCCPECGLKFHVTSYINHWWFDEE</sequence>
<reference evidence="1" key="1">
    <citation type="journal article" date="2015" name="Nature">
        <title>Complex archaea that bridge the gap between prokaryotes and eukaryotes.</title>
        <authorList>
            <person name="Spang A."/>
            <person name="Saw J.H."/>
            <person name="Jorgensen S.L."/>
            <person name="Zaremba-Niedzwiedzka K."/>
            <person name="Martijn J."/>
            <person name="Lind A.E."/>
            <person name="van Eijk R."/>
            <person name="Schleper C."/>
            <person name="Guy L."/>
            <person name="Ettema T.J."/>
        </authorList>
    </citation>
    <scope>NUCLEOTIDE SEQUENCE</scope>
</reference>
<name>A0A0F9SLE1_9ZZZZ</name>
<dbReference type="AlphaFoldDB" id="A0A0F9SLE1"/>
<protein>
    <submittedName>
        <fullName evidence="1">Uncharacterized protein</fullName>
    </submittedName>
</protein>